<gene>
    <name evidence="2" type="ORF">E0W60_28845</name>
</gene>
<protein>
    <submittedName>
        <fullName evidence="2">DUF2063 domain-containing protein</fullName>
    </submittedName>
</protein>
<dbReference type="EMBL" id="CP038636">
    <property type="protein sequence ID" value="QBY55888.1"/>
    <property type="molecule type" value="Genomic_DNA"/>
</dbReference>
<reference evidence="2 3" key="1">
    <citation type="submission" date="2019-03" db="EMBL/GenBank/DDBJ databases">
        <title>Efficiently degradation of phenoxyalkanoic acid herbicides by Cupriavidus oxalaticus strain X32.</title>
        <authorList>
            <person name="Sheng X."/>
        </authorList>
    </citation>
    <scope>NUCLEOTIDE SEQUENCE [LARGE SCALE GENOMIC DNA]</scope>
    <source>
        <strain evidence="2 3">X32</strain>
        <plasmid evidence="2 3">unnamed1</plasmid>
    </source>
</reference>
<accession>A0A4P7LJX5</accession>
<dbReference type="Pfam" id="PF09836">
    <property type="entry name" value="DUF2063"/>
    <property type="match status" value="1"/>
</dbReference>
<dbReference type="Proteomes" id="UP000295294">
    <property type="component" value="Plasmid unnamed1"/>
</dbReference>
<organism evidence="2 3">
    <name type="scientific">Cupriavidus oxalaticus</name>
    <dbReference type="NCBI Taxonomy" id="96344"/>
    <lineage>
        <taxon>Bacteria</taxon>
        <taxon>Pseudomonadati</taxon>
        <taxon>Pseudomonadota</taxon>
        <taxon>Betaproteobacteria</taxon>
        <taxon>Burkholderiales</taxon>
        <taxon>Burkholderiaceae</taxon>
        <taxon>Cupriavidus</taxon>
    </lineage>
</organism>
<dbReference type="Gene3D" id="1.10.150.690">
    <property type="entry name" value="DUF2063"/>
    <property type="match status" value="1"/>
</dbReference>
<dbReference type="InterPro" id="IPR018640">
    <property type="entry name" value="DUF2063"/>
</dbReference>
<proteinExistence type="predicted"/>
<feature type="domain" description="Putative DNA-binding" evidence="1">
    <location>
        <begin position="6"/>
        <end position="98"/>
    </location>
</feature>
<sequence>MPSLHEIQTRFARALFGQDPTALAGYIVDGAIDAQRCLDVYAGNVHQNLCEALRAVFPVISCLVGQPFFDATAGRYIRACPSTSGDIQRFGQSFPDFLAQFEPAAGLRYLPDVARLEWLMHEAFHAADAAPLTLDRLATLGTLAEAEATCLQLRLAPACRLLASPFPVLRIWQSNQPDAEEDAEIDAGSGGDWLLVRRSGFAVEAQSLEVGEYAMLEALHGGAALEPAYRQALQVAPDFALAGFLERRILDATIHDFEIRAA</sequence>
<dbReference type="RefSeq" id="WP_135707071.1">
    <property type="nucleotide sequence ID" value="NZ_CP038636.1"/>
</dbReference>
<dbReference type="AlphaFoldDB" id="A0A4P7LJX5"/>
<evidence type="ECO:0000313" key="3">
    <source>
        <dbReference type="Proteomes" id="UP000295294"/>
    </source>
</evidence>
<dbReference type="InterPro" id="IPR044922">
    <property type="entry name" value="DUF2063_N_sf"/>
</dbReference>
<evidence type="ECO:0000313" key="2">
    <source>
        <dbReference type="EMBL" id="QBY55888.1"/>
    </source>
</evidence>
<dbReference type="OrthoDB" id="4146344at2"/>
<dbReference type="KEGG" id="cox:E0W60_28845"/>
<geneLocation type="plasmid" evidence="2">
    <name>unnamed1</name>
</geneLocation>
<keyword evidence="2" id="KW-0614">Plasmid</keyword>
<name>A0A4P7LJX5_9BURK</name>
<evidence type="ECO:0000259" key="1">
    <source>
        <dbReference type="Pfam" id="PF09836"/>
    </source>
</evidence>